<gene>
    <name evidence="2" type="primary">endA_2</name>
    <name evidence="2" type="ORF">BDKNPLJD_01754</name>
</gene>
<name>A0A2X0SVM7_LACHE</name>
<reference evidence="2" key="1">
    <citation type="submission" date="2018-01" db="EMBL/GenBank/DDBJ databases">
        <authorList>
            <person name="Gaut B.S."/>
            <person name="Morton B.R."/>
            <person name="Clegg M.T."/>
            <person name="Duvall M.R."/>
        </authorList>
    </citation>
    <scope>NUCLEOTIDE SEQUENCE</scope>
    <source>
        <strain evidence="2">Lactobacillus helveticus</strain>
    </source>
</reference>
<dbReference type="Gene3D" id="3.40.10.10">
    <property type="entry name" value="DNA Methylphosphotriester Repair Domain"/>
    <property type="match status" value="1"/>
</dbReference>
<dbReference type="Pfam" id="PF13930">
    <property type="entry name" value="Endonuclea_NS_2"/>
    <property type="match status" value="1"/>
</dbReference>
<feature type="domain" description="Type VII secretion system protein EssD-like" evidence="1">
    <location>
        <begin position="70"/>
        <end position="198"/>
    </location>
</feature>
<dbReference type="AlphaFoldDB" id="A0A2X0SVM7"/>
<dbReference type="SUPFAM" id="SSF57884">
    <property type="entry name" value="Ada DNA repair protein, N-terminal domain (N-Ada 10)"/>
    <property type="match status" value="1"/>
</dbReference>
<protein>
    <submittedName>
        <fullName evidence="2">Competence-specific nuclease</fullName>
    </submittedName>
</protein>
<evidence type="ECO:0000313" key="2">
    <source>
        <dbReference type="EMBL" id="SPB26094.1"/>
    </source>
</evidence>
<dbReference type="InterPro" id="IPR035451">
    <property type="entry name" value="Ada-like_dom_sf"/>
</dbReference>
<sequence>MNKHKFTRILTAVLASASIFTFATNAKPTQSTVQAVSVKSLHTLNYSGKDIVTVNGNKPSFSKATKSKKHGPWQKYSNLDYLNRAHAANALLNKKLMPHTEREPLFVDPTGWHNKRISDGWLYNRCHLIGYQLTGQNNNLKNLITGTRQLNDPDMLKYEDKVADYIKASGKHYIRYRVTPIWRGNELLARGVQMEAQSIGDNSVHFNVFIFNVQPGVKLNYKTGTSRVTGATSTKKYKKRTVSHKTKRAKKARTHVIHHKKGTVSTAKQRVVGNKRSKIYHVISGENYHISSSNAVYFPSEAAARAAGYRKSLR</sequence>
<dbReference type="RefSeq" id="WP_126963157.1">
    <property type="nucleotide sequence ID" value="NZ_OGTV02000086.1"/>
</dbReference>
<dbReference type="EMBL" id="OGTV01000087">
    <property type="protein sequence ID" value="SPB26094.1"/>
    <property type="molecule type" value="Genomic_DNA"/>
</dbReference>
<dbReference type="InterPro" id="IPR044929">
    <property type="entry name" value="DNA/RNA_non-sp_Endonuclease_sf"/>
</dbReference>
<proteinExistence type="predicted"/>
<evidence type="ECO:0000259" key="1">
    <source>
        <dbReference type="Pfam" id="PF13930"/>
    </source>
</evidence>
<organism evidence="2">
    <name type="scientific">Lactobacillus helveticus</name>
    <name type="common">Lactobacillus suntoryeus</name>
    <dbReference type="NCBI Taxonomy" id="1587"/>
    <lineage>
        <taxon>Bacteria</taxon>
        <taxon>Bacillati</taxon>
        <taxon>Bacillota</taxon>
        <taxon>Bacilli</taxon>
        <taxon>Lactobacillales</taxon>
        <taxon>Lactobacillaceae</taxon>
        <taxon>Lactobacillus</taxon>
    </lineage>
</organism>
<dbReference type="Gene3D" id="3.40.570.10">
    <property type="entry name" value="Extracellular Endonuclease, subunit A"/>
    <property type="match status" value="1"/>
</dbReference>
<dbReference type="InterPro" id="IPR044927">
    <property type="entry name" value="Endonuclea_NS_2"/>
</dbReference>
<accession>A0A2X0SVM7</accession>